<feature type="transmembrane region" description="Helical" evidence="1">
    <location>
        <begin position="47"/>
        <end position="70"/>
    </location>
</feature>
<proteinExistence type="predicted"/>
<evidence type="ECO:0000313" key="2">
    <source>
        <dbReference type="EMBL" id="KAJ7104419.1"/>
    </source>
</evidence>
<accession>A0AAD6UJL0</accession>
<keyword evidence="3" id="KW-1185">Reference proteome</keyword>
<comment type="caution">
    <text evidence="2">The sequence shown here is derived from an EMBL/GenBank/DDBJ whole genome shotgun (WGS) entry which is preliminary data.</text>
</comment>
<evidence type="ECO:0000256" key="1">
    <source>
        <dbReference type="SAM" id="Phobius"/>
    </source>
</evidence>
<dbReference type="Proteomes" id="UP001222325">
    <property type="component" value="Unassembled WGS sequence"/>
</dbReference>
<organism evidence="2 3">
    <name type="scientific">Mycena belliarum</name>
    <dbReference type="NCBI Taxonomy" id="1033014"/>
    <lineage>
        <taxon>Eukaryota</taxon>
        <taxon>Fungi</taxon>
        <taxon>Dikarya</taxon>
        <taxon>Basidiomycota</taxon>
        <taxon>Agaricomycotina</taxon>
        <taxon>Agaricomycetes</taxon>
        <taxon>Agaricomycetidae</taxon>
        <taxon>Agaricales</taxon>
        <taxon>Marasmiineae</taxon>
        <taxon>Mycenaceae</taxon>
        <taxon>Mycena</taxon>
    </lineage>
</organism>
<name>A0AAD6UJL0_9AGAR</name>
<evidence type="ECO:0000313" key="3">
    <source>
        <dbReference type="Proteomes" id="UP001222325"/>
    </source>
</evidence>
<sequence length="165" mass="17944">MALTGSTTRFIPPPYSPITRVLHPPSPTASVVVPALSSPAAWPTAGIVALVVLAMVLALFGTAYIVWICYRQRTQVPTLANVGLGDTRAAAMAQPPYPRTSTLKTWDSSEPFYMKCIVHPPELQLDKAPQLAEAPRIWRLLGRPNIAAEDPVSDYEKSKAEHQSV</sequence>
<keyword evidence="1" id="KW-1133">Transmembrane helix</keyword>
<gene>
    <name evidence="2" type="ORF">B0H15DRAFT_809931</name>
</gene>
<dbReference type="AlphaFoldDB" id="A0AAD6UJL0"/>
<keyword evidence="1" id="KW-0472">Membrane</keyword>
<dbReference type="EMBL" id="JARJCN010000001">
    <property type="protein sequence ID" value="KAJ7104419.1"/>
    <property type="molecule type" value="Genomic_DNA"/>
</dbReference>
<keyword evidence="1" id="KW-0812">Transmembrane</keyword>
<reference evidence="2" key="1">
    <citation type="submission" date="2023-03" db="EMBL/GenBank/DDBJ databases">
        <title>Massive genome expansion in bonnet fungi (Mycena s.s.) driven by repeated elements and novel gene families across ecological guilds.</title>
        <authorList>
            <consortium name="Lawrence Berkeley National Laboratory"/>
            <person name="Harder C.B."/>
            <person name="Miyauchi S."/>
            <person name="Viragh M."/>
            <person name="Kuo A."/>
            <person name="Thoen E."/>
            <person name="Andreopoulos B."/>
            <person name="Lu D."/>
            <person name="Skrede I."/>
            <person name="Drula E."/>
            <person name="Henrissat B."/>
            <person name="Morin E."/>
            <person name="Kohler A."/>
            <person name="Barry K."/>
            <person name="LaButti K."/>
            <person name="Morin E."/>
            <person name="Salamov A."/>
            <person name="Lipzen A."/>
            <person name="Mereny Z."/>
            <person name="Hegedus B."/>
            <person name="Baldrian P."/>
            <person name="Stursova M."/>
            <person name="Weitz H."/>
            <person name="Taylor A."/>
            <person name="Grigoriev I.V."/>
            <person name="Nagy L.G."/>
            <person name="Martin F."/>
            <person name="Kauserud H."/>
        </authorList>
    </citation>
    <scope>NUCLEOTIDE SEQUENCE</scope>
    <source>
        <strain evidence="2">CBHHK173m</strain>
    </source>
</reference>
<protein>
    <submittedName>
        <fullName evidence="2">Uncharacterized protein</fullName>
    </submittedName>
</protein>